<proteinExistence type="predicted"/>
<feature type="region of interest" description="Disordered" evidence="1">
    <location>
        <begin position="1"/>
        <end position="23"/>
    </location>
</feature>
<dbReference type="Proteomes" id="UP000499080">
    <property type="component" value="Unassembled WGS sequence"/>
</dbReference>
<evidence type="ECO:0000256" key="1">
    <source>
        <dbReference type="SAM" id="MobiDB-lite"/>
    </source>
</evidence>
<gene>
    <name evidence="2" type="ORF">AVEN_240432_1</name>
</gene>
<feature type="region of interest" description="Disordered" evidence="1">
    <location>
        <begin position="74"/>
        <end position="94"/>
    </location>
</feature>
<feature type="non-terminal residue" evidence="2">
    <location>
        <position position="1"/>
    </location>
</feature>
<evidence type="ECO:0000313" key="2">
    <source>
        <dbReference type="EMBL" id="GBM35632.1"/>
    </source>
</evidence>
<dbReference type="EMBL" id="BGPR01172451">
    <property type="protein sequence ID" value="GBM35632.1"/>
    <property type="molecule type" value="Genomic_DNA"/>
</dbReference>
<accession>A0A4Y2F267</accession>
<protein>
    <submittedName>
        <fullName evidence="2">Uncharacterized protein</fullName>
    </submittedName>
</protein>
<organism evidence="2 3">
    <name type="scientific">Araneus ventricosus</name>
    <name type="common">Orbweaver spider</name>
    <name type="synonym">Epeira ventricosa</name>
    <dbReference type="NCBI Taxonomy" id="182803"/>
    <lineage>
        <taxon>Eukaryota</taxon>
        <taxon>Metazoa</taxon>
        <taxon>Ecdysozoa</taxon>
        <taxon>Arthropoda</taxon>
        <taxon>Chelicerata</taxon>
        <taxon>Arachnida</taxon>
        <taxon>Araneae</taxon>
        <taxon>Araneomorphae</taxon>
        <taxon>Entelegynae</taxon>
        <taxon>Araneoidea</taxon>
        <taxon>Araneidae</taxon>
        <taxon>Araneus</taxon>
    </lineage>
</organism>
<sequence length="94" mass="11001">EVKILDVPDEDIPQEQPAKKATVQEELKPQLDMINSDLVGYYKRKTSGMLTEKQETELRENEAKKRKVEAELKKKINDQKRQKKSREEKISCTV</sequence>
<evidence type="ECO:0000313" key="3">
    <source>
        <dbReference type="Proteomes" id="UP000499080"/>
    </source>
</evidence>
<reference evidence="2 3" key="1">
    <citation type="journal article" date="2019" name="Sci. Rep.">
        <title>Orb-weaving spider Araneus ventricosus genome elucidates the spidroin gene catalogue.</title>
        <authorList>
            <person name="Kono N."/>
            <person name="Nakamura H."/>
            <person name="Ohtoshi R."/>
            <person name="Moran D.A.P."/>
            <person name="Shinohara A."/>
            <person name="Yoshida Y."/>
            <person name="Fujiwara M."/>
            <person name="Mori M."/>
            <person name="Tomita M."/>
            <person name="Arakawa K."/>
        </authorList>
    </citation>
    <scope>NUCLEOTIDE SEQUENCE [LARGE SCALE GENOMIC DNA]</scope>
</reference>
<name>A0A4Y2F267_ARAVE</name>
<dbReference type="AlphaFoldDB" id="A0A4Y2F267"/>
<comment type="caution">
    <text evidence="2">The sequence shown here is derived from an EMBL/GenBank/DDBJ whole genome shotgun (WGS) entry which is preliminary data.</text>
</comment>
<keyword evidence="3" id="KW-1185">Reference proteome</keyword>
<dbReference type="PANTHER" id="PTHR46954:SF1">
    <property type="entry name" value="C2H2-TYPE DOMAIN-CONTAINING PROTEIN"/>
    <property type="match status" value="1"/>
</dbReference>
<dbReference type="PANTHER" id="PTHR46954">
    <property type="entry name" value="C2H2-TYPE DOMAIN-CONTAINING PROTEIN"/>
    <property type="match status" value="1"/>
</dbReference>